<comment type="caution">
    <text evidence="1">The sequence shown here is derived from an EMBL/GenBank/DDBJ whole genome shotgun (WGS) entry which is preliminary data.</text>
</comment>
<evidence type="ECO:0008006" key="3">
    <source>
        <dbReference type="Google" id="ProtNLM"/>
    </source>
</evidence>
<dbReference type="EMBL" id="JACHHB010000003">
    <property type="protein sequence ID" value="MBB5172710.1"/>
    <property type="molecule type" value="Genomic_DNA"/>
</dbReference>
<name>A0A840QMZ8_9BACI</name>
<evidence type="ECO:0000313" key="1">
    <source>
        <dbReference type="EMBL" id="MBB5172710.1"/>
    </source>
</evidence>
<keyword evidence="2" id="KW-1185">Reference proteome</keyword>
<dbReference type="Proteomes" id="UP000551878">
    <property type="component" value="Unassembled WGS sequence"/>
</dbReference>
<reference evidence="1 2" key="1">
    <citation type="submission" date="2020-08" db="EMBL/GenBank/DDBJ databases">
        <title>Genomic Encyclopedia of Type Strains, Phase IV (KMG-IV): sequencing the most valuable type-strain genomes for metagenomic binning, comparative biology and taxonomic classification.</title>
        <authorList>
            <person name="Goeker M."/>
        </authorList>
    </citation>
    <scope>NUCLEOTIDE SEQUENCE [LARGE SCALE GENOMIC DNA]</scope>
    <source>
        <strain evidence="1 2">DSM 24696</strain>
    </source>
</reference>
<proteinExistence type="predicted"/>
<dbReference type="RefSeq" id="WP_184663170.1">
    <property type="nucleotide sequence ID" value="NZ_JACHHB010000003.1"/>
</dbReference>
<organism evidence="1 2">
    <name type="scientific">Texcoconibacillus texcoconensis</name>
    <dbReference type="NCBI Taxonomy" id="1095777"/>
    <lineage>
        <taxon>Bacteria</taxon>
        <taxon>Bacillati</taxon>
        <taxon>Bacillota</taxon>
        <taxon>Bacilli</taxon>
        <taxon>Bacillales</taxon>
        <taxon>Bacillaceae</taxon>
        <taxon>Texcoconibacillus</taxon>
    </lineage>
</organism>
<evidence type="ECO:0000313" key="2">
    <source>
        <dbReference type="Proteomes" id="UP000551878"/>
    </source>
</evidence>
<sequence length="135" mass="15665">MGIIQSLKRFFSKQTETSEKNHDQALQSHYYKMTKDKTFRELENFFSEKEGFEIRSVSEEHGEMIVKRTKGKPAFIVVTIIMVRPFRTSVDFSVASETMLFTDFGSSRRLIYGLYEELNQRLTFVGTGLGDELAK</sequence>
<dbReference type="AlphaFoldDB" id="A0A840QMZ8"/>
<gene>
    <name evidence="1" type="ORF">HNQ41_000854</name>
</gene>
<protein>
    <recommendedName>
        <fullName evidence="3">DUF1499 domain-containing protein</fullName>
    </recommendedName>
</protein>
<accession>A0A840QMZ8</accession>